<protein>
    <recommendedName>
        <fullName evidence="1">Aspartyl/glutamyl-tRNA(Asn/Gln) amidotransferase subunit C</fullName>
        <shortName evidence="1">Asp/Glu-ADT subunit C</shortName>
        <ecNumber evidence="1">6.3.5.-</ecNumber>
    </recommendedName>
</protein>
<accession>A0A1G9M1K8</accession>
<dbReference type="NCBIfam" id="TIGR00135">
    <property type="entry name" value="gatC"/>
    <property type="match status" value="1"/>
</dbReference>
<dbReference type="EMBL" id="FNGP01000004">
    <property type="protein sequence ID" value="SDL68003.1"/>
    <property type="molecule type" value="Genomic_DNA"/>
</dbReference>
<dbReference type="GO" id="GO:0050567">
    <property type="term" value="F:glutaminyl-tRNA synthase (glutamine-hydrolyzing) activity"/>
    <property type="evidence" value="ECO:0007669"/>
    <property type="project" value="UniProtKB-UniRule"/>
</dbReference>
<keyword evidence="1" id="KW-0067">ATP-binding</keyword>
<dbReference type="GO" id="GO:0050566">
    <property type="term" value="F:asparaginyl-tRNA synthase (glutamine-hydrolyzing) activity"/>
    <property type="evidence" value="ECO:0007669"/>
    <property type="project" value="RHEA"/>
</dbReference>
<dbReference type="GO" id="GO:0006450">
    <property type="term" value="P:regulation of translational fidelity"/>
    <property type="evidence" value="ECO:0007669"/>
    <property type="project" value="InterPro"/>
</dbReference>
<dbReference type="Gene3D" id="1.10.20.60">
    <property type="entry name" value="Glu-tRNAGln amidotransferase C subunit, N-terminal domain"/>
    <property type="match status" value="1"/>
</dbReference>
<comment type="similarity">
    <text evidence="1">Belongs to the GatC family.</text>
</comment>
<comment type="catalytic activity">
    <reaction evidence="1">
        <text>L-glutamyl-tRNA(Gln) + L-glutamine + ATP + H2O = L-glutaminyl-tRNA(Gln) + L-glutamate + ADP + phosphate + H(+)</text>
        <dbReference type="Rhea" id="RHEA:17521"/>
        <dbReference type="Rhea" id="RHEA-COMP:9681"/>
        <dbReference type="Rhea" id="RHEA-COMP:9684"/>
        <dbReference type="ChEBI" id="CHEBI:15377"/>
        <dbReference type="ChEBI" id="CHEBI:15378"/>
        <dbReference type="ChEBI" id="CHEBI:29985"/>
        <dbReference type="ChEBI" id="CHEBI:30616"/>
        <dbReference type="ChEBI" id="CHEBI:43474"/>
        <dbReference type="ChEBI" id="CHEBI:58359"/>
        <dbReference type="ChEBI" id="CHEBI:78520"/>
        <dbReference type="ChEBI" id="CHEBI:78521"/>
        <dbReference type="ChEBI" id="CHEBI:456216"/>
    </reaction>
</comment>
<keyword evidence="1" id="KW-0547">Nucleotide-binding</keyword>
<sequence>MAVTPEDIARLAGLARIQLSEQECRDLAPEIDVILESMAKVGEVAGDDVALTTHAVPRTNVFRADEVRPSLTPEQALSGAPAAEDNRFRVPAILSED</sequence>
<name>A0A1G9M1K8_9ACTN</name>
<dbReference type="AlphaFoldDB" id="A0A1G9M1K8"/>
<keyword evidence="3" id="KW-1185">Reference proteome</keyword>
<dbReference type="Proteomes" id="UP000199475">
    <property type="component" value="Unassembled WGS sequence"/>
</dbReference>
<dbReference type="EC" id="6.3.5.-" evidence="1"/>
<comment type="subunit">
    <text evidence="1">Heterotrimer of A, B and C subunits.</text>
</comment>
<dbReference type="Pfam" id="PF02686">
    <property type="entry name" value="GatC"/>
    <property type="match status" value="1"/>
</dbReference>
<dbReference type="GO" id="GO:0005524">
    <property type="term" value="F:ATP binding"/>
    <property type="evidence" value="ECO:0007669"/>
    <property type="project" value="UniProtKB-KW"/>
</dbReference>
<organism evidence="2 3">
    <name type="scientific">Tessaracoccus oleiagri</name>
    <dbReference type="NCBI Taxonomy" id="686624"/>
    <lineage>
        <taxon>Bacteria</taxon>
        <taxon>Bacillati</taxon>
        <taxon>Actinomycetota</taxon>
        <taxon>Actinomycetes</taxon>
        <taxon>Propionibacteriales</taxon>
        <taxon>Propionibacteriaceae</taxon>
        <taxon>Tessaracoccus</taxon>
    </lineage>
</organism>
<dbReference type="GO" id="GO:0016740">
    <property type="term" value="F:transferase activity"/>
    <property type="evidence" value="ECO:0007669"/>
    <property type="project" value="UniProtKB-KW"/>
</dbReference>
<dbReference type="InterPro" id="IPR036113">
    <property type="entry name" value="Asp/Glu-ADT_sf_sub_c"/>
</dbReference>
<evidence type="ECO:0000256" key="1">
    <source>
        <dbReference type="HAMAP-Rule" id="MF_00122"/>
    </source>
</evidence>
<comment type="function">
    <text evidence="1">Allows the formation of correctly charged Asn-tRNA(Asn) or Gln-tRNA(Gln) through the transamidation of misacylated Asp-tRNA(Asn) or Glu-tRNA(Gln) in organisms which lack either or both of asparaginyl-tRNA or glutaminyl-tRNA synthetases. The reaction takes place in the presence of glutamine and ATP through an activated phospho-Asp-tRNA(Asn) or phospho-Glu-tRNA(Gln).</text>
</comment>
<evidence type="ECO:0000313" key="3">
    <source>
        <dbReference type="Proteomes" id="UP000199475"/>
    </source>
</evidence>
<keyword evidence="1" id="KW-0436">Ligase</keyword>
<dbReference type="STRING" id="686624.SAMN04488242_2456"/>
<evidence type="ECO:0000313" key="2">
    <source>
        <dbReference type="EMBL" id="SDL68003.1"/>
    </source>
</evidence>
<dbReference type="RefSeq" id="WP_245701682.1">
    <property type="nucleotide sequence ID" value="NZ_FNGP01000004.1"/>
</dbReference>
<comment type="catalytic activity">
    <reaction evidence="1">
        <text>L-aspartyl-tRNA(Asn) + L-glutamine + ATP + H2O = L-asparaginyl-tRNA(Asn) + L-glutamate + ADP + phosphate + 2 H(+)</text>
        <dbReference type="Rhea" id="RHEA:14513"/>
        <dbReference type="Rhea" id="RHEA-COMP:9674"/>
        <dbReference type="Rhea" id="RHEA-COMP:9677"/>
        <dbReference type="ChEBI" id="CHEBI:15377"/>
        <dbReference type="ChEBI" id="CHEBI:15378"/>
        <dbReference type="ChEBI" id="CHEBI:29985"/>
        <dbReference type="ChEBI" id="CHEBI:30616"/>
        <dbReference type="ChEBI" id="CHEBI:43474"/>
        <dbReference type="ChEBI" id="CHEBI:58359"/>
        <dbReference type="ChEBI" id="CHEBI:78515"/>
        <dbReference type="ChEBI" id="CHEBI:78516"/>
        <dbReference type="ChEBI" id="CHEBI:456216"/>
    </reaction>
</comment>
<dbReference type="SUPFAM" id="SSF141000">
    <property type="entry name" value="Glu-tRNAGln amidotransferase C subunit"/>
    <property type="match status" value="1"/>
</dbReference>
<keyword evidence="2" id="KW-0808">Transferase</keyword>
<keyword evidence="1" id="KW-0648">Protein biosynthesis</keyword>
<proteinExistence type="inferred from homology"/>
<dbReference type="GO" id="GO:0006412">
    <property type="term" value="P:translation"/>
    <property type="evidence" value="ECO:0007669"/>
    <property type="project" value="UniProtKB-UniRule"/>
</dbReference>
<dbReference type="InterPro" id="IPR003837">
    <property type="entry name" value="GatC"/>
</dbReference>
<gene>
    <name evidence="1" type="primary">gatC</name>
    <name evidence="2" type="ORF">SAMN04488242_2456</name>
</gene>
<reference evidence="2 3" key="1">
    <citation type="submission" date="2016-10" db="EMBL/GenBank/DDBJ databases">
        <authorList>
            <person name="de Groot N.N."/>
        </authorList>
    </citation>
    <scope>NUCLEOTIDE SEQUENCE [LARGE SCALE GENOMIC DNA]</scope>
    <source>
        <strain evidence="2 3">CGMCC 1.9159</strain>
    </source>
</reference>
<dbReference type="HAMAP" id="MF_00122">
    <property type="entry name" value="GatC"/>
    <property type="match status" value="1"/>
</dbReference>